<feature type="chain" id="PRO_5005873595" description="Tyrosine-protein kinase ephrin type A/B receptor-like domain-containing protein" evidence="2">
    <location>
        <begin position="25"/>
        <end position="876"/>
    </location>
</feature>
<dbReference type="EMBL" id="LJSK01000170">
    <property type="protein sequence ID" value="KPI85718.1"/>
    <property type="molecule type" value="Genomic_DNA"/>
</dbReference>
<keyword evidence="1" id="KW-0812">Transmembrane</keyword>
<dbReference type="VEuPathDB" id="TriTrypDB:Lsey_0170_0020"/>
<proteinExistence type="predicted"/>
<evidence type="ECO:0000313" key="3">
    <source>
        <dbReference type="EMBL" id="KPI85718.1"/>
    </source>
</evidence>
<sequence length="876" mass="93996">MRRLSWIFAAAALVVLLLFVLADGAYGLAANSVAGNEGASIAPVFSENDYIPRRGPCRANSSSLRSWVRGAIVWCTGGKSMLPSATSTPCAVCPPGVKRQGKKASISECSVCAIWECLDVSKQPSICVACPAGSSALPVLALRNVFDSSSGNVSALPRSHVSLRTCSTSVSTSCTTQNGMGFELVASNRGGGDEMVVGLRPSRKEPNASYSISTFAYSFEALSAGWVELTFVLQRINSDGNGSVLCLQDLEYNRSLVIVDGTTYDVRDEANTVTYTSGTVYSIVVPFAHTRSSSPSFSSAASSEHTLKWMAQDFPQSPSSVEVVMLSMVVSANVSGSVEGCEPCPAVLGCPPHATRTVVCTPGTYLPAINAQRCLPCRGNTYSPGYGFRGCLLCEYGRTANDRHTACSDTCIFTFEDVVYNFTAMAGVVLNPTVGGESDNLALHMSVEEADVAGIDRVYFSLCGELPIQNAARNASSNNTRGSDHGHLCVAEVWNHNSCTSAYVCESINATVGRHFGNAIQFTSVKGGRGVVTSMGSPVAPVGNRASATSYSERTWRAVIRLECSSDVNETNMEGALAVDEVGADHLALTWRSAFACPLCTEKSFTRTESQCNASSMHIVEYSKRSSTSCSGGYAPPPPSIVYCTPCLEAFYTLEWHVCDAATRSQVGFYILKPEHEGCTISDSWQPQNQTRSCSVHRVDISRAQKLSVFVGMFELFVICGLVAMVLRLHYSHQEHRRTFGENTTELDTYNYHSSGIDGLQLHYNVADAIGGGEAEAQHVGEYRFSGTAGRLIHSIKSALQPFGAAVVTRVSGRRSYPLSEAAHGNGYNSQPGTNDTLFVEDSFEHPSQVSGRRNRNLFALDEDDDEDILPPSPPQ</sequence>
<accession>A0A0N1HX53</accession>
<dbReference type="AlphaFoldDB" id="A0A0N1HX53"/>
<dbReference type="PANTHER" id="PTHR22727">
    <property type="entry name" value="PROTEIN CBG13728"/>
    <property type="match status" value="1"/>
</dbReference>
<keyword evidence="4" id="KW-1185">Reference proteome</keyword>
<evidence type="ECO:0000256" key="1">
    <source>
        <dbReference type="SAM" id="Phobius"/>
    </source>
</evidence>
<dbReference type="SMART" id="SM01411">
    <property type="entry name" value="Ephrin_rec_like"/>
    <property type="match status" value="1"/>
</dbReference>
<keyword evidence="2" id="KW-0732">Signal</keyword>
<dbReference type="OrthoDB" id="262065at2759"/>
<gene>
    <name evidence="3" type="ORF">ABL78_5205</name>
</gene>
<reference evidence="3 4" key="1">
    <citation type="journal article" date="2015" name="PLoS Pathog.">
        <title>Leptomonas seymouri: Adaptations to the Dixenous Life Cycle Analyzed by Genome Sequencing, Transcriptome Profiling and Co-infection with Leishmania donovani.</title>
        <authorList>
            <person name="Kraeva N."/>
            <person name="Butenko A."/>
            <person name="Hlavacova J."/>
            <person name="Kostygov A."/>
            <person name="Myskova J."/>
            <person name="Grybchuk D."/>
            <person name="Lestinova T."/>
            <person name="Votypka J."/>
            <person name="Volf P."/>
            <person name="Opperdoes F."/>
            <person name="Flegontov P."/>
            <person name="Lukes J."/>
            <person name="Yurchenko V."/>
        </authorList>
    </citation>
    <scope>NUCLEOTIDE SEQUENCE [LARGE SCALE GENOMIC DNA]</scope>
    <source>
        <strain evidence="3 4">ATCC 30220</strain>
    </source>
</reference>
<dbReference type="OMA" id="CTEKSFT"/>
<dbReference type="PANTHER" id="PTHR22727:SF15">
    <property type="entry name" value="MRH DOMAIN-CONTAINING PROTEIN"/>
    <property type="match status" value="1"/>
</dbReference>
<dbReference type="GO" id="GO:0016020">
    <property type="term" value="C:membrane"/>
    <property type="evidence" value="ECO:0007669"/>
    <property type="project" value="TreeGrafter"/>
</dbReference>
<keyword evidence="1" id="KW-0472">Membrane</keyword>
<dbReference type="InterPro" id="IPR039181">
    <property type="entry name" value="Elapor1/2"/>
</dbReference>
<evidence type="ECO:0000256" key="2">
    <source>
        <dbReference type="SAM" id="SignalP"/>
    </source>
</evidence>
<evidence type="ECO:0008006" key="5">
    <source>
        <dbReference type="Google" id="ProtNLM"/>
    </source>
</evidence>
<feature type="signal peptide" evidence="2">
    <location>
        <begin position="1"/>
        <end position="24"/>
    </location>
</feature>
<dbReference type="Proteomes" id="UP000038009">
    <property type="component" value="Unassembled WGS sequence"/>
</dbReference>
<protein>
    <recommendedName>
        <fullName evidence="5">Tyrosine-protein kinase ephrin type A/B receptor-like domain-containing protein</fullName>
    </recommendedName>
</protein>
<keyword evidence="1" id="KW-1133">Transmembrane helix</keyword>
<comment type="caution">
    <text evidence="3">The sequence shown here is derived from an EMBL/GenBank/DDBJ whole genome shotgun (WGS) entry which is preliminary data.</text>
</comment>
<name>A0A0N1HX53_LEPSE</name>
<organism evidence="3 4">
    <name type="scientific">Leptomonas seymouri</name>
    <dbReference type="NCBI Taxonomy" id="5684"/>
    <lineage>
        <taxon>Eukaryota</taxon>
        <taxon>Discoba</taxon>
        <taxon>Euglenozoa</taxon>
        <taxon>Kinetoplastea</taxon>
        <taxon>Metakinetoplastina</taxon>
        <taxon>Trypanosomatida</taxon>
        <taxon>Trypanosomatidae</taxon>
        <taxon>Leishmaniinae</taxon>
        <taxon>Leptomonas</taxon>
    </lineage>
</organism>
<evidence type="ECO:0000313" key="4">
    <source>
        <dbReference type="Proteomes" id="UP000038009"/>
    </source>
</evidence>
<feature type="transmembrane region" description="Helical" evidence="1">
    <location>
        <begin position="707"/>
        <end position="729"/>
    </location>
</feature>